<evidence type="ECO:0000256" key="4">
    <source>
        <dbReference type="SAM" id="MobiDB-lite"/>
    </source>
</evidence>
<keyword evidence="1" id="KW-0285">Flavoprotein</keyword>
<keyword evidence="2" id="KW-0288">FMN</keyword>
<evidence type="ECO:0000256" key="3">
    <source>
        <dbReference type="ARBA" id="ARBA00023002"/>
    </source>
</evidence>
<comment type="caution">
    <text evidence="6">The sequence shown here is derived from an EMBL/GenBank/DDBJ whole genome shotgun (WGS) entry which is preliminary data.</text>
</comment>
<evidence type="ECO:0000259" key="5">
    <source>
        <dbReference type="Pfam" id="PF00881"/>
    </source>
</evidence>
<dbReference type="AlphaFoldDB" id="R4Z1R8"/>
<name>R4Z1R8_9ACTN</name>
<dbReference type="CDD" id="cd02062">
    <property type="entry name" value="Nitro_FMN_reductase"/>
    <property type="match status" value="1"/>
</dbReference>
<dbReference type="PANTHER" id="PTHR23026">
    <property type="entry name" value="NADPH NITROREDUCTASE"/>
    <property type="match status" value="1"/>
</dbReference>
<dbReference type="EMBL" id="CANL01000038">
    <property type="protein sequence ID" value="CCM64673.1"/>
    <property type="molecule type" value="Genomic_DNA"/>
</dbReference>
<reference evidence="6 7" key="1">
    <citation type="journal article" date="2013" name="ISME J.">
        <title>Metabolic model for the filamentous 'Candidatus Microthrix parvicella' based on genomic and metagenomic analyses.</title>
        <authorList>
            <person name="Jon McIlroy S."/>
            <person name="Kristiansen R."/>
            <person name="Albertsen M."/>
            <person name="Michael Karst S."/>
            <person name="Rossetti S."/>
            <person name="Lund Nielsen J."/>
            <person name="Tandoi V."/>
            <person name="James Seviour R."/>
            <person name="Nielsen P.H."/>
        </authorList>
    </citation>
    <scope>NUCLEOTIDE SEQUENCE [LARGE SCALE GENOMIC DNA]</scope>
    <source>
        <strain evidence="6 7">RN1</strain>
    </source>
</reference>
<dbReference type="Proteomes" id="UP000018291">
    <property type="component" value="Unassembled WGS sequence"/>
</dbReference>
<proteinExistence type="predicted"/>
<organism evidence="6 7">
    <name type="scientific">Candidatus Neomicrothrix parvicella RN1</name>
    <dbReference type="NCBI Taxonomy" id="1229780"/>
    <lineage>
        <taxon>Bacteria</taxon>
        <taxon>Bacillati</taxon>
        <taxon>Actinomycetota</taxon>
        <taxon>Acidimicrobiia</taxon>
        <taxon>Acidimicrobiales</taxon>
        <taxon>Microthrixaceae</taxon>
        <taxon>Candidatus Neomicrothrix</taxon>
    </lineage>
</organism>
<dbReference type="STRING" id="1229780.BN381_430069"/>
<dbReference type="GO" id="GO:0016491">
    <property type="term" value="F:oxidoreductase activity"/>
    <property type="evidence" value="ECO:0007669"/>
    <property type="project" value="UniProtKB-KW"/>
</dbReference>
<dbReference type="HOGENOM" id="CLU_070764_7_3_11"/>
<dbReference type="InterPro" id="IPR000415">
    <property type="entry name" value="Nitroreductase-like"/>
</dbReference>
<dbReference type="Gene3D" id="3.40.109.10">
    <property type="entry name" value="NADH Oxidase"/>
    <property type="match status" value="1"/>
</dbReference>
<protein>
    <submittedName>
        <fullName evidence="6">Putative Nitroreductase</fullName>
    </submittedName>
</protein>
<evidence type="ECO:0000313" key="7">
    <source>
        <dbReference type="Proteomes" id="UP000018291"/>
    </source>
</evidence>
<sequence>MPGNLADGSLAVVMGRRRMCRDFSDEALKPDQLERLLNLARRAPSAGFTQGVAFVSLERFSDDRAGAGRADPRRADPVEAYWNLTLPPSRRASFAWPGLLDAPVLVTLWVRPEAWVERYGRDDKARAHLGDNQESWPVPYWWVDAGAVVQNLLLAAEAEGLGALFFGMFHHEPEVAERLGVPAGWRGVGTVALGHPAPDGRRPSTSARAGRPPLSDQWHRNTWAADT</sequence>
<feature type="domain" description="Nitroreductase" evidence="5">
    <location>
        <begin position="16"/>
        <end position="195"/>
    </location>
</feature>
<feature type="region of interest" description="Disordered" evidence="4">
    <location>
        <begin position="194"/>
        <end position="227"/>
    </location>
</feature>
<evidence type="ECO:0000313" key="6">
    <source>
        <dbReference type="EMBL" id="CCM64673.1"/>
    </source>
</evidence>
<dbReference type="eggNOG" id="COG0778">
    <property type="taxonomic scope" value="Bacteria"/>
</dbReference>
<dbReference type="PANTHER" id="PTHR23026:SF90">
    <property type="entry name" value="IODOTYROSINE DEIODINASE 1"/>
    <property type="match status" value="1"/>
</dbReference>
<dbReference type="InterPro" id="IPR029479">
    <property type="entry name" value="Nitroreductase"/>
</dbReference>
<dbReference type="Pfam" id="PF00881">
    <property type="entry name" value="Nitroreductase"/>
    <property type="match status" value="1"/>
</dbReference>
<dbReference type="RefSeq" id="WP_012228905.1">
    <property type="nucleotide sequence ID" value="NZ_HG422565.1"/>
</dbReference>
<keyword evidence="3" id="KW-0560">Oxidoreductase</keyword>
<keyword evidence="7" id="KW-1185">Reference proteome</keyword>
<gene>
    <name evidence="6" type="ORF">BN381_430069</name>
</gene>
<dbReference type="SUPFAM" id="SSF55469">
    <property type="entry name" value="FMN-dependent nitroreductase-like"/>
    <property type="match status" value="1"/>
</dbReference>
<evidence type="ECO:0000256" key="2">
    <source>
        <dbReference type="ARBA" id="ARBA00022643"/>
    </source>
</evidence>
<accession>R4Z1R8</accession>
<evidence type="ECO:0000256" key="1">
    <source>
        <dbReference type="ARBA" id="ARBA00022630"/>
    </source>
</evidence>
<dbReference type="InterPro" id="IPR050627">
    <property type="entry name" value="Nitroreductase/BluB"/>
</dbReference>